<dbReference type="Proteomes" id="UP000270924">
    <property type="component" value="Unassembled WGS sequence"/>
</dbReference>
<sequence length="155" mass="17450">MNEASSVKPKLNSGIMQQLEKRHLLQDMKPSDKLLDEQFFLGSNSQVHVRSLRSIPNFASSQRDEIRLSKKHFNKTPMFLNAFRFPPKLSNEIIQVLWANGFVEGCGVNIPAIKALLLILASSSLNMPFVGISRYKVSGWDSALHHGRVAVTRCM</sequence>
<proteinExistence type="predicted"/>
<reference evidence="1 2" key="1">
    <citation type="submission" date="2018-11" db="EMBL/GenBank/DDBJ databases">
        <authorList>
            <consortium name="Pathogen Informatics"/>
        </authorList>
    </citation>
    <scope>NUCLEOTIDE SEQUENCE [LARGE SCALE GENOMIC DNA]</scope>
</reference>
<keyword evidence="2" id="KW-1185">Reference proteome</keyword>
<dbReference type="EMBL" id="UYWW01010568">
    <property type="protein sequence ID" value="VDM17924.1"/>
    <property type="molecule type" value="Genomic_DNA"/>
</dbReference>
<gene>
    <name evidence="1" type="ORF">WBA_LOCUS9917</name>
</gene>
<dbReference type="InParanoid" id="A0A3P7EMV5"/>
<feature type="non-terminal residue" evidence="1">
    <location>
        <position position="155"/>
    </location>
</feature>
<protein>
    <submittedName>
        <fullName evidence="1">Uncharacterized protein</fullName>
    </submittedName>
</protein>
<evidence type="ECO:0000313" key="1">
    <source>
        <dbReference type="EMBL" id="VDM17924.1"/>
    </source>
</evidence>
<name>A0A3P7EMV5_WUCBA</name>
<organism evidence="1 2">
    <name type="scientific">Wuchereria bancrofti</name>
    <dbReference type="NCBI Taxonomy" id="6293"/>
    <lineage>
        <taxon>Eukaryota</taxon>
        <taxon>Metazoa</taxon>
        <taxon>Ecdysozoa</taxon>
        <taxon>Nematoda</taxon>
        <taxon>Chromadorea</taxon>
        <taxon>Rhabditida</taxon>
        <taxon>Spirurina</taxon>
        <taxon>Spiruromorpha</taxon>
        <taxon>Filarioidea</taxon>
        <taxon>Onchocercidae</taxon>
        <taxon>Wuchereria</taxon>
    </lineage>
</organism>
<dbReference type="AlphaFoldDB" id="A0A3P7EMV5"/>
<evidence type="ECO:0000313" key="2">
    <source>
        <dbReference type="Proteomes" id="UP000270924"/>
    </source>
</evidence>
<accession>A0A3P7EMV5</accession>